<feature type="transmembrane region" description="Helical" evidence="11">
    <location>
        <begin position="168"/>
        <end position="195"/>
    </location>
</feature>
<evidence type="ECO:0000313" key="13">
    <source>
        <dbReference type="EMBL" id="MFC7749779.1"/>
    </source>
</evidence>
<dbReference type="InterPro" id="IPR041489">
    <property type="entry name" value="PDZ_6"/>
</dbReference>
<keyword evidence="6 11" id="KW-0378">Hydrolase</keyword>
<dbReference type="PROSITE" id="PS50106">
    <property type="entry name" value="PDZ"/>
    <property type="match status" value="1"/>
</dbReference>
<dbReference type="PANTHER" id="PTHR42837:SF2">
    <property type="entry name" value="MEMBRANE METALLOPROTEASE ARASP2, CHLOROPLASTIC-RELATED"/>
    <property type="match status" value="1"/>
</dbReference>
<keyword evidence="14" id="KW-1185">Reference proteome</keyword>
<evidence type="ECO:0000256" key="7">
    <source>
        <dbReference type="ARBA" id="ARBA00022833"/>
    </source>
</evidence>
<comment type="cofactor">
    <cofactor evidence="1 11">
        <name>Zn(2+)</name>
        <dbReference type="ChEBI" id="CHEBI:29105"/>
    </cofactor>
</comment>
<evidence type="ECO:0000259" key="12">
    <source>
        <dbReference type="PROSITE" id="PS50106"/>
    </source>
</evidence>
<evidence type="ECO:0000256" key="3">
    <source>
        <dbReference type="ARBA" id="ARBA00007931"/>
    </source>
</evidence>
<dbReference type="GO" id="GO:0008237">
    <property type="term" value="F:metallopeptidase activity"/>
    <property type="evidence" value="ECO:0007669"/>
    <property type="project" value="UniProtKB-KW"/>
</dbReference>
<feature type="transmembrane region" description="Helical" evidence="11">
    <location>
        <begin position="391"/>
        <end position="410"/>
    </location>
</feature>
<evidence type="ECO:0000256" key="9">
    <source>
        <dbReference type="ARBA" id="ARBA00023049"/>
    </source>
</evidence>
<dbReference type="NCBIfam" id="TIGR00054">
    <property type="entry name" value="RIP metalloprotease RseP"/>
    <property type="match status" value="1"/>
</dbReference>
<keyword evidence="8 11" id="KW-1133">Transmembrane helix</keyword>
<dbReference type="RefSeq" id="WP_138789795.1">
    <property type="nucleotide sequence ID" value="NZ_JBHTGQ010000017.1"/>
</dbReference>
<gene>
    <name evidence="13" type="primary">rseP</name>
    <name evidence="13" type="ORF">ACFQWB_07490</name>
</gene>
<dbReference type="SMART" id="SM00228">
    <property type="entry name" value="PDZ"/>
    <property type="match status" value="1"/>
</dbReference>
<evidence type="ECO:0000256" key="10">
    <source>
        <dbReference type="ARBA" id="ARBA00023136"/>
    </source>
</evidence>
<keyword evidence="10 11" id="KW-0472">Membrane</keyword>
<feature type="domain" description="PDZ" evidence="12">
    <location>
        <begin position="201"/>
        <end position="243"/>
    </location>
</feature>
<evidence type="ECO:0000256" key="6">
    <source>
        <dbReference type="ARBA" id="ARBA00022801"/>
    </source>
</evidence>
<dbReference type="SUPFAM" id="SSF50156">
    <property type="entry name" value="PDZ domain-like"/>
    <property type="match status" value="1"/>
</dbReference>
<evidence type="ECO:0000256" key="2">
    <source>
        <dbReference type="ARBA" id="ARBA00004141"/>
    </source>
</evidence>
<keyword evidence="5 11" id="KW-0812">Transmembrane</keyword>
<evidence type="ECO:0000313" key="14">
    <source>
        <dbReference type="Proteomes" id="UP001596528"/>
    </source>
</evidence>
<dbReference type="InterPro" id="IPR004387">
    <property type="entry name" value="Pept_M50_Zn"/>
</dbReference>
<dbReference type="CDD" id="cd06163">
    <property type="entry name" value="S2P-M50_PDZ_RseP-like"/>
    <property type="match status" value="1"/>
</dbReference>
<dbReference type="InterPro" id="IPR001478">
    <property type="entry name" value="PDZ"/>
</dbReference>
<evidence type="ECO:0000256" key="8">
    <source>
        <dbReference type="ARBA" id="ARBA00022989"/>
    </source>
</evidence>
<sequence>MSLQTIFQIVLMFFVLVTIHEWGHYYFAKRAGILVREFAIGFGPKLFSFRRGETRYTLRLLPIGGFVRMAGEDPEIVQVQNGQTIAVDVRDGVVRSIYLDQLDTRVGAERGEVVYLDLERDLKLRLDTDGEVRTFDIAPDAVMVARGRETQIAPWDRQFGSKTVGQRALAIFAGPLMNFILAFLLFMLVMVLAGLPENLKLNSVSSGSPADQSGLRSGDIVAAVDGHEIGGDHQKLTQLIQQAEGRPMTWRVIRDGEPVDLSVTPKRDADGRVVVGIQLSAVGKRTPNALEVVQGGWDSMVYSTKQILTGFKMLVTGQFTLDDLSGPVGTIQVTAEQAEKGIVDYTFWAGILSLYLGIFNLLPFPALDGSRLVFLGLEAIRGRPVDPSRESMVHFVGFAMLMLLMIAVTYNDILKLVR</sequence>
<proteinExistence type="inferred from homology"/>
<dbReference type="Proteomes" id="UP001596528">
    <property type="component" value="Unassembled WGS sequence"/>
</dbReference>
<reference evidence="14" key="1">
    <citation type="journal article" date="2019" name="Int. J. Syst. Evol. Microbiol.">
        <title>The Global Catalogue of Microorganisms (GCM) 10K type strain sequencing project: providing services to taxonomists for standard genome sequencing and annotation.</title>
        <authorList>
            <consortium name="The Broad Institute Genomics Platform"/>
            <consortium name="The Broad Institute Genome Sequencing Center for Infectious Disease"/>
            <person name="Wu L."/>
            <person name="Ma J."/>
        </authorList>
    </citation>
    <scope>NUCLEOTIDE SEQUENCE [LARGE SCALE GENOMIC DNA]</scope>
    <source>
        <strain evidence="14">JCM 18657</strain>
    </source>
</reference>
<protein>
    <recommendedName>
        <fullName evidence="11">Zinc metalloprotease</fullName>
        <ecNumber evidence="11">3.4.24.-</ecNumber>
    </recommendedName>
</protein>
<comment type="similarity">
    <text evidence="3 11">Belongs to the peptidase M50B family.</text>
</comment>
<dbReference type="EC" id="3.4.24.-" evidence="11"/>
<dbReference type="EMBL" id="JBHTGQ010000017">
    <property type="protein sequence ID" value="MFC7749779.1"/>
    <property type="molecule type" value="Genomic_DNA"/>
</dbReference>
<dbReference type="PANTHER" id="PTHR42837">
    <property type="entry name" value="REGULATOR OF SIGMA-E PROTEASE RSEP"/>
    <property type="match status" value="1"/>
</dbReference>
<dbReference type="Pfam" id="PF17820">
    <property type="entry name" value="PDZ_6"/>
    <property type="match status" value="1"/>
</dbReference>
<keyword evidence="4" id="KW-0645">Protease</keyword>
<keyword evidence="9 11" id="KW-0482">Metalloprotease</keyword>
<keyword evidence="11" id="KW-0479">Metal-binding</keyword>
<evidence type="ECO:0000256" key="11">
    <source>
        <dbReference type="RuleBase" id="RU362031"/>
    </source>
</evidence>
<dbReference type="InterPro" id="IPR008915">
    <property type="entry name" value="Peptidase_M50"/>
</dbReference>
<comment type="subcellular location">
    <subcellularLocation>
        <location evidence="2">Membrane</location>
        <topology evidence="2">Multi-pass membrane protein</topology>
    </subcellularLocation>
</comment>
<evidence type="ECO:0000256" key="1">
    <source>
        <dbReference type="ARBA" id="ARBA00001947"/>
    </source>
</evidence>
<accession>A0ABW2V0T7</accession>
<dbReference type="Gene3D" id="2.30.42.10">
    <property type="match status" value="1"/>
</dbReference>
<feature type="transmembrane region" description="Helical" evidence="11">
    <location>
        <begin position="6"/>
        <end position="27"/>
    </location>
</feature>
<comment type="caution">
    <text evidence="13">The sequence shown here is derived from an EMBL/GenBank/DDBJ whole genome shotgun (WGS) entry which is preliminary data.</text>
</comment>
<dbReference type="Pfam" id="PF02163">
    <property type="entry name" value="Peptidase_M50"/>
    <property type="match status" value="1"/>
</dbReference>
<dbReference type="InterPro" id="IPR036034">
    <property type="entry name" value="PDZ_sf"/>
</dbReference>
<name>A0ABW2V0T7_9BACL</name>
<organism evidence="13 14">
    <name type="scientific">Paenibacillus thermoaerophilus</name>
    <dbReference type="NCBI Taxonomy" id="1215385"/>
    <lineage>
        <taxon>Bacteria</taxon>
        <taxon>Bacillati</taxon>
        <taxon>Bacillota</taxon>
        <taxon>Bacilli</taxon>
        <taxon>Bacillales</taxon>
        <taxon>Paenibacillaceae</taxon>
        <taxon>Paenibacillus</taxon>
    </lineage>
</organism>
<evidence type="ECO:0000256" key="4">
    <source>
        <dbReference type="ARBA" id="ARBA00022670"/>
    </source>
</evidence>
<evidence type="ECO:0000256" key="5">
    <source>
        <dbReference type="ARBA" id="ARBA00022692"/>
    </source>
</evidence>
<keyword evidence="7 11" id="KW-0862">Zinc</keyword>